<name>A0ABP9ELA4_9GAMM</name>
<gene>
    <name evidence="1" type="ORF">GCM10023333_13900</name>
</gene>
<organism evidence="1 2">
    <name type="scientific">Ferrimonas pelagia</name>
    <dbReference type="NCBI Taxonomy" id="1177826"/>
    <lineage>
        <taxon>Bacteria</taxon>
        <taxon>Pseudomonadati</taxon>
        <taxon>Pseudomonadota</taxon>
        <taxon>Gammaproteobacteria</taxon>
        <taxon>Alteromonadales</taxon>
        <taxon>Ferrimonadaceae</taxon>
        <taxon>Ferrimonas</taxon>
    </lineage>
</organism>
<dbReference type="InterPro" id="IPR021422">
    <property type="entry name" value="DUF3069"/>
</dbReference>
<reference evidence="2" key="1">
    <citation type="journal article" date="2019" name="Int. J. Syst. Evol. Microbiol.">
        <title>The Global Catalogue of Microorganisms (GCM) 10K type strain sequencing project: providing services to taxonomists for standard genome sequencing and annotation.</title>
        <authorList>
            <consortium name="The Broad Institute Genomics Platform"/>
            <consortium name="The Broad Institute Genome Sequencing Center for Infectious Disease"/>
            <person name="Wu L."/>
            <person name="Ma J."/>
        </authorList>
    </citation>
    <scope>NUCLEOTIDE SEQUENCE [LARGE SCALE GENOMIC DNA]</scope>
    <source>
        <strain evidence="2">JCM 18401</strain>
    </source>
</reference>
<dbReference type="InterPro" id="IPR023132">
    <property type="entry name" value="Sama2622-like_sf"/>
</dbReference>
<accession>A0ABP9ELA4</accession>
<dbReference type="RefSeq" id="WP_345334626.1">
    <property type="nucleotide sequence ID" value="NZ_BAABJZ010000018.1"/>
</dbReference>
<evidence type="ECO:0000313" key="1">
    <source>
        <dbReference type="EMBL" id="GAA4880912.1"/>
    </source>
</evidence>
<dbReference type="Proteomes" id="UP001499988">
    <property type="component" value="Unassembled WGS sequence"/>
</dbReference>
<evidence type="ECO:0008006" key="3">
    <source>
        <dbReference type="Google" id="ProtNLM"/>
    </source>
</evidence>
<protein>
    <recommendedName>
        <fullName evidence="3">DUF3069 domain-containing protein</fullName>
    </recommendedName>
</protein>
<sequence>MTEQVQIPAELQQLISYMELEETQATGLMSIYQAIEAPLRENWDAQPQSARNVVESFEQFQAIVAYTMAGPTAEMLAMVEKNAEGEERDEAQADAMLQQLFAQGIKMMIKDLKAARRDAVLRNEFLAPFRK</sequence>
<proteinExistence type="predicted"/>
<dbReference type="Pfam" id="PF11269">
    <property type="entry name" value="DUF3069"/>
    <property type="match status" value="1"/>
</dbReference>
<keyword evidence="2" id="KW-1185">Reference proteome</keyword>
<comment type="caution">
    <text evidence="1">The sequence shown here is derived from an EMBL/GenBank/DDBJ whole genome shotgun (WGS) entry which is preliminary data.</text>
</comment>
<dbReference type="EMBL" id="BAABJZ010000018">
    <property type="protein sequence ID" value="GAA4880912.1"/>
    <property type="molecule type" value="Genomic_DNA"/>
</dbReference>
<dbReference type="SUPFAM" id="SSF158675">
    <property type="entry name" value="Sama2622-like"/>
    <property type="match status" value="1"/>
</dbReference>
<evidence type="ECO:0000313" key="2">
    <source>
        <dbReference type="Proteomes" id="UP001499988"/>
    </source>
</evidence>